<dbReference type="AlphaFoldDB" id="C1E5Z8"/>
<dbReference type="Proteomes" id="UP000002009">
    <property type="component" value="Chromosome 5"/>
</dbReference>
<dbReference type="InParanoid" id="C1E5Z8"/>
<feature type="transmembrane region" description="Helical" evidence="1">
    <location>
        <begin position="91"/>
        <end position="109"/>
    </location>
</feature>
<feature type="transmembrane region" description="Helical" evidence="1">
    <location>
        <begin position="167"/>
        <end position="187"/>
    </location>
</feature>
<feature type="transmembrane region" description="Helical" evidence="1">
    <location>
        <begin position="271"/>
        <end position="289"/>
    </location>
</feature>
<dbReference type="STRING" id="296587.C1E5Z8"/>
<feature type="transmembrane region" description="Helical" evidence="1">
    <location>
        <begin position="59"/>
        <end position="79"/>
    </location>
</feature>
<evidence type="ECO:0000256" key="1">
    <source>
        <dbReference type="SAM" id="Phobius"/>
    </source>
</evidence>
<evidence type="ECO:0000313" key="3">
    <source>
        <dbReference type="Proteomes" id="UP000002009"/>
    </source>
</evidence>
<name>C1E5Z8_MICCC</name>
<sequence>MATEKFAEQQNIGDLRKEDPCLLFFKQNATALIGAALILQICFLGTISFLTATARQLDAALLFLSLLAKTVFLTLLLYGTGWCVENRGWRVAYTRKIIHVAFFAVPFWFDAHMPLSEAESVIWALWNINMVGWILLLITKPVRRLIPIVQTMYASSDRPEDKGLSQIYAWIQIPLSIVIIGGFSVVLRVMGAAKWTMIPILAVAIGDGLAEPVAVFWEDRKWFGGTHKYRTRGLFSGDRVFTRSIEGSGTVFVGTLVSVLIYLNTMSNGQLIFFVCVLPIVITILEMVAPHSLDNPFLLFFGYLITCCASLI</sequence>
<evidence type="ECO:0000313" key="2">
    <source>
        <dbReference type="EMBL" id="ACO63340.1"/>
    </source>
</evidence>
<dbReference type="GeneID" id="8243751"/>
<feature type="transmembrane region" description="Helical" evidence="1">
    <location>
        <begin position="32"/>
        <end position="53"/>
    </location>
</feature>
<feature type="transmembrane region" description="Helical" evidence="1">
    <location>
        <begin position="245"/>
        <end position="264"/>
    </location>
</feature>
<dbReference type="EMBL" id="CP001326">
    <property type="protein sequence ID" value="ACO63340.1"/>
    <property type="molecule type" value="Genomic_DNA"/>
</dbReference>
<proteinExistence type="predicted"/>
<keyword evidence="1" id="KW-1133">Transmembrane helix</keyword>
<organism evidence="2 3">
    <name type="scientific">Micromonas commoda (strain RCC299 / NOUM17 / CCMP2709)</name>
    <name type="common">Picoplanktonic green alga</name>
    <dbReference type="NCBI Taxonomy" id="296587"/>
    <lineage>
        <taxon>Eukaryota</taxon>
        <taxon>Viridiplantae</taxon>
        <taxon>Chlorophyta</taxon>
        <taxon>Mamiellophyceae</taxon>
        <taxon>Mamiellales</taxon>
        <taxon>Mamiellaceae</taxon>
        <taxon>Micromonas</taxon>
    </lineage>
</organism>
<dbReference type="OrthoDB" id="10053152at2759"/>
<keyword evidence="1" id="KW-0472">Membrane</keyword>
<accession>C1E5Z8</accession>
<keyword evidence="1" id="KW-0812">Transmembrane</keyword>
<feature type="transmembrane region" description="Helical" evidence="1">
    <location>
        <begin position="121"/>
        <end position="138"/>
    </location>
</feature>
<reference evidence="2 3" key="1">
    <citation type="journal article" date="2009" name="Science">
        <title>Green evolution and dynamic adaptations revealed by genomes of the marine picoeukaryotes Micromonas.</title>
        <authorList>
            <person name="Worden A.Z."/>
            <person name="Lee J.H."/>
            <person name="Mock T."/>
            <person name="Rouze P."/>
            <person name="Simmons M.P."/>
            <person name="Aerts A.L."/>
            <person name="Allen A.E."/>
            <person name="Cuvelier M.L."/>
            <person name="Derelle E."/>
            <person name="Everett M.V."/>
            <person name="Foulon E."/>
            <person name="Grimwood J."/>
            <person name="Gundlach H."/>
            <person name="Henrissat B."/>
            <person name="Napoli C."/>
            <person name="McDonald S.M."/>
            <person name="Parker M.S."/>
            <person name="Rombauts S."/>
            <person name="Salamov A."/>
            <person name="Von Dassow P."/>
            <person name="Badger J.H."/>
            <person name="Coutinho P.M."/>
            <person name="Demir E."/>
            <person name="Dubchak I."/>
            <person name="Gentemann C."/>
            <person name="Eikrem W."/>
            <person name="Gready J.E."/>
            <person name="John U."/>
            <person name="Lanier W."/>
            <person name="Lindquist E.A."/>
            <person name="Lucas S."/>
            <person name="Mayer K.F."/>
            <person name="Moreau H."/>
            <person name="Not F."/>
            <person name="Otillar R."/>
            <person name="Panaud O."/>
            <person name="Pangilinan J."/>
            <person name="Paulsen I."/>
            <person name="Piegu B."/>
            <person name="Poliakov A."/>
            <person name="Robbens S."/>
            <person name="Schmutz J."/>
            <person name="Toulza E."/>
            <person name="Wyss T."/>
            <person name="Zelensky A."/>
            <person name="Zhou K."/>
            <person name="Armbrust E.V."/>
            <person name="Bhattacharya D."/>
            <person name="Goodenough U.W."/>
            <person name="Van de Peer Y."/>
            <person name="Grigoriev I.V."/>
        </authorList>
    </citation>
    <scope>NUCLEOTIDE SEQUENCE [LARGE SCALE GENOMIC DNA]</scope>
    <source>
        <strain evidence="3">RCC299 / NOUM17</strain>
    </source>
</reference>
<dbReference type="RefSeq" id="XP_002502082.1">
    <property type="nucleotide sequence ID" value="XM_002502036.1"/>
</dbReference>
<protein>
    <submittedName>
        <fullName evidence="2">Uncharacterized protein</fullName>
    </submittedName>
</protein>
<gene>
    <name evidence="2" type="ORF">MICPUN_58492</name>
</gene>
<keyword evidence="3" id="KW-1185">Reference proteome</keyword>
<dbReference type="KEGG" id="mis:MICPUN_58492"/>